<accession>A0A0P1AFN5</accession>
<feature type="compositionally biased region" description="Basic and acidic residues" evidence="1">
    <location>
        <begin position="143"/>
        <end position="162"/>
    </location>
</feature>
<dbReference type="Proteomes" id="UP000054928">
    <property type="component" value="Unassembled WGS sequence"/>
</dbReference>
<feature type="compositionally biased region" description="Gly residues" evidence="1">
    <location>
        <begin position="100"/>
        <end position="113"/>
    </location>
</feature>
<feature type="compositionally biased region" description="Basic and acidic residues" evidence="1">
    <location>
        <begin position="70"/>
        <end position="81"/>
    </location>
</feature>
<feature type="compositionally biased region" description="Basic and acidic residues" evidence="1">
    <location>
        <begin position="27"/>
        <end position="41"/>
    </location>
</feature>
<evidence type="ECO:0000256" key="1">
    <source>
        <dbReference type="SAM" id="MobiDB-lite"/>
    </source>
</evidence>
<dbReference type="OrthoDB" id="129869at2759"/>
<dbReference type="GeneID" id="36404348"/>
<proteinExistence type="predicted"/>
<organism evidence="2 3">
    <name type="scientific">Plasmopara halstedii</name>
    <name type="common">Downy mildew of sunflower</name>
    <dbReference type="NCBI Taxonomy" id="4781"/>
    <lineage>
        <taxon>Eukaryota</taxon>
        <taxon>Sar</taxon>
        <taxon>Stramenopiles</taxon>
        <taxon>Oomycota</taxon>
        <taxon>Peronosporomycetes</taxon>
        <taxon>Peronosporales</taxon>
        <taxon>Peronosporaceae</taxon>
        <taxon>Plasmopara</taxon>
    </lineage>
</organism>
<feature type="compositionally biased region" description="Polar residues" evidence="1">
    <location>
        <begin position="128"/>
        <end position="142"/>
    </location>
</feature>
<sequence length="162" mass="17504">MLRPAVSSYSQLILAQVVTMEAVREMIGKPKDKGKQSKSDDDSSFSPKSGTAYRSSEARGEPDIGTTSYSRDDRENRHLHEPVASSRDSGSRGYSRGTSGSPGLGGERSGSGYTGDSNYENKAGYSNMGGSDNDTYSGGSSDHSGRRYQSEQEYSRRSDEDD</sequence>
<name>A0A0P1AFN5_PLAHL</name>
<dbReference type="EMBL" id="CCYD01000409">
    <property type="protein sequence ID" value="CEG39240.1"/>
    <property type="molecule type" value="Genomic_DNA"/>
</dbReference>
<evidence type="ECO:0000313" key="2">
    <source>
        <dbReference type="EMBL" id="CEG39240.1"/>
    </source>
</evidence>
<keyword evidence="3" id="KW-1185">Reference proteome</keyword>
<reference evidence="3" key="1">
    <citation type="submission" date="2014-09" db="EMBL/GenBank/DDBJ databases">
        <authorList>
            <person name="Sharma Rahul"/>
            <person name="Thines Marco"/>
        </authorList>
    </citation>
    <scope>NUCLEOTIDE SEQUENCE [LARGE SCALE GENOMIC DNA]</scope>
</reference>
<feature type="region of interest" description="Disordered" evidence="1">
    <location>
        <begin position="27"/>
        <end position="162"/>
    </location>
</feature>
<dbReference type="RefSeq" id="XP_024575609.1">
    <property type="nucleotide sequence ID" value="XM_024724765.1"/>
</dbReference>
<feature type="compositionally biased region" description="Low complexity" evidence="1">
    <location>
        <begin position="85"/>
        <end position="99"/>
    </location>
</feature>
<evidence type="ECO:0000313" key="3">
    <source>
        <dbReference type="Proteomes" id="UP000054928"/>
    </source>
</evidence>
<dbReference type="AlphaFoldDB" id="A0A0P1AFN5"/>
<protein>
    <submittedName>
        <fullName evidence="2">Uncharacterized protein</fullName>
    </submittedName>
</protein>